<reference evidence="1" key="1">
    <citation type="submission" date="2021-06" db="EMBL/GenBank/DDBJ databases">
        <authorList>
            <person name="Kallberg Y."/>
            <person name="Tangrot J."/>
            <person name="Rosling A."/>
        </authorList>
    </citation>
    <scope>NUCLEOTIDE SEQUENCE</scope>
    <source>
        <strain evidence="1">CL551</strain>
    </source>
</reference>
<sequence length="177" mass="21069">GDANDYKVFRDYEEYCEEISIEETLTDPITSLSWILSNERDSSLFWNIRSFWRGYRNFKSNVNLSDLEPGQDEPLYKLMDKITEVLAKNLHDLVTSIESCVIEENIKVNAIRRLIRLSKFFAYSIMAFNNLGYFFDRKLYIVFEKSVMKYLLKSQDYIKTDEHHYVPWIILFANKVA</sequence>
<proteinExistence type="predicted"/>
<comment type="caution">
    <text evidence="1">The sequence shown here is derived from an EMBL/GenBank/DDBJ whole genome shotgun (WGS) entry which is preliminary data.</text>
</comment>
<dbReference type="EMBL" id="CAJVPV010006811">
    <property type="protein sequence ID" value="CAG8610743.1"/>
    <property type="molecule type" value="Genomic_DNA"/>
</dbReference>
<accession>A0A9N9GJN8</accession>
<protein>
    <submittedName>
        <fullName evidence="1">17122_t:CDS:1</fullName>
    </submittedName>
</protein>
<organism evidence="1 2">
    <name type="scientific">Acaulospora morrowiae</name>
    <dbReference type="NCBI Taxonomy" id="94023"/>
    <lineage>
        <taxon>Eukaryota</taxon>
        <taxon>Fungi</taxon>
        <taxon>Fungi incertae sedis</taxon>
        <taxon>Mucoromycota</taxon>
        <taxon>Glomeromycotina</taxon>
        <taxon>Glomeromycetes</taxon>
        <taxon>Diversisporales</taxon>
        <taxon>Acaulosporaceae</taxon>
        <taxon>Acaulospora</taxon>
    </lineage>
</organism>
<gene>
    <name evidence="1" type="ORF">AMORRO_LOCUS8208</name>
</gene>
<feature type="non-terminal residue" evidence="1">
    <location>
        <position position="177"/>
    </location>
</feature>
<dbReference type="OrthoDB" id="2431411at2759"/>
<evidence type="ECO:0000313" key="2">
    <source>
        <dbReference type="Proteomes" id="UP000789342"/>
    </source>
</evidence>
<dbReference type="AlphaFoldDB" id="A0A9N9GJN8"/>
<name>A0A9N9GJN8_9GLOM</name>
<dbReference type="Proteomes" id="UP000789342">
    <property type="component" value="Unassembled WGS sequence"/>
</dbReference>
<keyword evidence="2" id="KW-1185">Reference proteome</keyword>
<evidence type="ECO:0000313" key="1">
    <source>
        <dbReference type="EMBL" id="CAG8610743.1"/>
    </source>
</evidence>